<evidence type="ECO:0000256" key="1">
    <source>
        <dbReference type="SAM" id="MobiDB-lite"/>
    </source>
</evidence>
<feature type="compositionally biased region" description="Low complexity" evidence="1">
    <location>
        <begin position="319"/>
        <end position="329"/>
    </location>
</feature>
<organism evidence="3 4">
    <name type="scientific">Exophiala mesophila</name>
    <name type="common">Black yeast-like fungus</name>
    <dbReference type="NCBI Taxonomy" id="212818"/>
    <lineage>
        <taxon>Eukaryota</taxon>
        <taxon>Fungi</taxon>
        <taxon>Dikarya</taxon>
        <taxon>Ascomycota</taxon>
        <taxon>Pezizomycotina</taxon>
        <taxon>Eurotiomycetes</taxon>
        <taxon>Chaetothyriomycetidae</taxon>
        <taxon>Chaetothyriales</taxon>
        <taxon>Herpotrichiellaceae</taxon>
        <taxon>Exophiala</taxon>
    </lineage>
</organism>
<reference evidence="3 4" key="1">
    <citation type="submission" date="2015-01" db="EMBL/GenBank/DDBJ databases">
        <title>The Genome Sequence of Exophiala mesophila CBS40295.</title>
        <authorList>
            <consortium name="The Broad Institute Genomics Platform"/>
            <person name="Cuomo C."/>
            <person name="de Hoog S."/>
            <person name="Gorbushina A."/>
            <person name="Stielow B."/>
            <person name="Teixiera M."/>
            <person name="Abouelleil A."/>
            <person name="Chapman S.B."/>
            <person name="Priest M."/>
            <person name="Young S.K."/>
            <person name="Wortman J."/>
            <person name="Nusbaum C."/>
            <person name="Birren B."/>
        </authorList>
    </citation>
    <scope>NUCLEOTIDE SEQUENCE [LARGE SCALE GENOMIC DNA]</scope>
    <source>
        <strain evidence="3 4">CBS 40295</strain>
    </source>
</reference>
<dbReference type="RefSeq" id="XP_016220553.1">
    <property type="nucleotide sequence ID" value="XM_016373642.1"/>
</dbReference>
<protein>
    <submittedName>
        <fullName evidence="3">Uncharacterized protein</fullName>
    </submittedName>
</protein>
<dbReference type="OrthoDB" id="4127905at2759"/>
<evidence type="ECO:0000313" key="4">
    <source>
        <dbReference type="Proteomes" id="UP000054302"/>
    </source>
</evidence>
<feature type="signal peptide" evidence="2">
    <location>
        <begin position="1"/>
        <end position="25"/>
    </location>
</feature>
<dbReference type="GeneID" id="27326448"/>
<evidence type="ECO:0000313" key="3">
    <source>
        <dbReference type="EMBL" id="KIV88979.1"/>
    </source>
</evidence>
<feature type="region of interest" description="Disordered" evidence="1">
    <location>
        <begin position="307"/>
        <end position="337"/>
    </location>
</feature>
<dbReference type="EMBL" id="KN847525">
    <property type="protein sequence ID" value="KIV88979.1"/>
    <property type="molecule type" value="Genomic_DNA"/>
</dbReference>
<name>A0A0D1Z4Z6_EXOME</name>
<dbReference type="VEuPathDB" id="FungiDB:PV10_08603"/>
<proteinExistence type="predicted"/>
<accession>A0A0D1Z4Z6</accession>
<dbReference type="HOGENOM" id="CLU_823947_0_0_1"/>
<sequence length="337" mass="38237">MAGHGFIWFTCFLLLASMLLEVSQARDLKSKTVDGLEQLELPTKTVAPSVTLTIPFPGHLTGELTTVLPPDAFTTVAPDEDVIVTVGLPGHLTGAMTVTVSQEPPIPTTFYVTHKATVLNNPFTFTAAFPYPSVAPGKPKGETYDCKDQIRTGWEDFYTMPHTINKCYPILWPTCIREAKAAFAKFRDFCGSWNKTMGVVPHKSCLIDHYVPDDGEERYFQDQLTMWLKVKTCCYSNDREFDRENEWCKIYRIKDMDEWEYYTQNFGVYGVYDEDFIYNLSEENFDPSTGWREYFGYTGEPWKFPVAAPSPAPTRGYRTSTTSTTSTTSEISMRSKG</sequence>
<keyword evidence="2" id="KW-0732">Signal</keyword>
<gene>
    <name evidence="3" type="ORF">PV10_08603</name>
</gene>
<dbReference type="AlphaFoldDB" id="A0A0D1Z4Z6"/>
<feature type="chain" id="PRO_5002247528" evidence="2">
    <location>
        <begin position="26"/>
        <end position="337"/>
    </location>
</feature>
<evidence type="ECO:0000256" key="2">
    <source>
        <dbReference type="SAM" id="SignalP"/>
    </source>
</evidence>
<keyword evidence="4" id="KW-1185">Reference proteome</keyword>
<dbReference type="Proteomes" id="UP000054302">
    <property type="component" value="Unassembled WGS sequence"/>
</dbReference>